<keyword evidence="4" id="KW-0560">Oxidoreductase</keyword>
<evidence type="ECO:0000256" key="3">
    <source>
        <dbReference type="ARBA" id="ARBA00022723"/>
    </source>
</evidence>
<dbReference type="RefSeq" id="WP_035663375.1">
    <property type="nucleotide sequence ID" value="NZ_BAUV01000008.1"/>
</dbReference>
<dbReference type="PANTHER" id="PTHR19372">
    <property type="entry name" value="SULFITE REDUCTASE"/>
    <property type="match status" value="1"/>
</dbReference>
<evidence type="ECO:0000256" key="4">
    <source>
        <dbReference type="ARBA" id="ARBA00023002"/>
    </source>
</evidence>
<feature type="domain" description="Oxidoreductase molybdopterin-binding" evidence="6">
    <location>
        <begin position="43"/>
        <end position="216"/>
    </location>
</feature>
<accession>W4QQW8</accession>
<dbReference type="Gene3D" id="3.90.420.10">
    <property type="entry name" value="Oxidoreductase, molybdopterin-binding domain"/>
    <property type="match status" value="1"/>
</dbReference>
<dbReference type="SUPFAM" id="SSF56524">
    <property type="entry name" value="Oxidoreductase molybdopterin-binding domain"/>
    <property type="match status" value="1"/>
</dbReference>
<dbReference type="PANTHER" id="PTHR19372:SF7">
    <property type="entry name" value="SULFITE OXIDASE, MITOCHONDRIAL"/>
    <property type="match status" value="1"/>
</dbReference>
<name>W4QQW8_HALA3</name>
<dbReference type="GO" id="GO:0008482">
    <property type="term" value="F:sulfite oxidase activity"/>
    <property type="evidence" value="ECO:0007669"/>
    <property type="project" value="TreeGrafter"/>
</dbReference>
<dbReference type="InterPro" id="IPR008335">
    <property type="entry name" value="Mopterin_OxRdtase_euk"/>
</dbReference>
<dbReference type="SUPFAM" id="SSF81296">
    <property type="entry name" value="E set domains"/>
    <property type="match status" value="1"/>
</dbReference>
<dbReference type="GO" id="GO:0020037">
    <property type="term" value="F:heme binding"/>
    <property type="evidence" value="ECO:0007669"/>
    <property type="project" value="TreeGrafter"/>
</dbReference>
<gene>
    <name evidence="8" type="ORF">JCM9157_1545</name>
</gene>
<proteinExistence type="predicted"/>
<organism evidence="8 9">
    <name type="scientific">Halalkalibacter akibai (strain ATCC 43226 / DSM 21942 / CIP 109018 / JCM 9157 / 1139)</name>
    <name type="common">Bacillus akibai</name>
    <dbReference type="NCBI Taxonomy" id="1236973"/>
    <lineage>
        <taxon>Bacteria</taxon>
        <taxon>Bacillati</taxon>
        <taxon>Bacillota</taxon>
        <taxon>Bacilli</taxon>
        <taxon>Bacillales</taxon>
        <taxon>Bacillaceae</taxon>
        <taxon>Halalkalibacter</taxon>
    </lineage>
</organism>
<evidence type="ECO:0000313" key="8">
    <source>
        <dbReference type="EMBL" id="GAE34485.1"/>
    </source>
</evidence>
<dbReference type="InterPro" id="IPR000572">
    <property type="entry name" value="OxRdtase_Mopterin-bd_dom"/>
</dbReference>
<evidence type="ECO:0000259" key="6">
    <source>
        <dbReference type="Pfam" id="PF00174"/>
    </source>
</evidence>
<dbReference type="InterPro" id="IPR014756">
    <property type="entry name" value="Ig_E-set"/>
</dbReference>
<keyword evidence="9" id="KW-1185">Reference proteome</keyword>
<dbReference type="GO" id="GO:0006790">
    <property type="term" value="P:sulfur compound metabolic process"/>
    <property type="evidence" value="ECO:0007669"/>
    <property type="project" value="TreeGrafter"/>
</dbReference>
<dbReference type="Pfam" id="PF00174">
    <property type="entry name" value="Oxidored_molyb"/>
    <property type="match status" value="1"/>
</dbReference>
<reference evidence="8 9" key="1">
    <citation type="journal article" date="2014" name="Genome Announc.">
        <title>Draft Genome Sequences of Three Alkaliphilic Bacillus Strains, Bacillus wakoensis JCM 9140T, Bacillus akibai JCM 9157T, and Bacillus hemicellulosilyticus JCM 9152T.</title>
        <authorList>
            <person name="Yuki M."/>
            <person name="Oshima K."/>
            <person name="Suda W."/>
            <person name="Oshida Y."/>
            <person name="Kitamura K."/>
            <person name="Iida T."/>
            <person name="Hattori M."/>
            <person name="Ohkuma M."/>
        </authorList>
    </citation>
    <scope>NUCLEOTIDE SEQUENCE [LARGE SCALE GENOMIC DNA]</scope>
    <source>
        <strain evidence="8 9">JCM 9157</strain>
    </source>
</reference>
<dbReference type="Proteomes" id="UP000018896">
    <property type="component" value="Unassembled WGS sequence"/>
</dbReference>
<dbReference type="eggNOG" id="COG2041">
    <property type="taxonomic scope" value="Bacteria"/>
</dbReference>
<dbReference type="STRING" id="1236973.JCM9157_1545"/>
<feature type="region of interest" description="Disordered" evidence="5">
    <location>
        <begin position="1"/>
        <end position="20"/>
    </location>
</feature>
<keyword evidence="2" id="KW-0500">Molybdenum</keyword>
<dbReference type="Gene3D" id="2.60.40.650">
    <property type="match status" value="1"/>
</dbReference>
<dbReference type="CDD" id="cd02110">
    <property type="entry name" value="SO_family_Moco_dimer"/>
    <property type="match status" value="1"/>
</dbReference>
<sequence>MSDSIKSNPTRKTHSLTPENKETPISFVQTDVTSAKFFYLRNHFSYPSFTYQNHWLSISGLVDIPMLFSMQDIRKLPSKKIKVVLECAGNKRSLFQPKVFGEQWEKGGMSHGYWKGVSLLTLLQMTGIKKEVKEVIFESHDMGTQPSTDQPLPYSRSLPLNKAIHPDTILAYEYNNEPIPYKHGFPLRLIVPNWYGMASIKWLKHIKLADKEFGGHFQTKDYVFYPHVNNDNDSFPVTVQNVNSSIQQPTDLQILSTGKIQITGIAWTGKGYISKVEISTDGGITWSNALLKKKESYGWVSWSFEWVVWQTGEYTLLSKATDSHGRVQPESPFWNRKGYGYNATDRVSVKIE</sequence>
<comment type="caution">
    <text evidence="8">The sequence shown here is derived from an EMBL/GenBank/DDBJ whole genome shotgun (WGS) entry which is preliminary data.</text>
</comment>
<evidence type="ECO:0000256" key="2">
    <source>
        <dbReference type="ARBA" id="ARBA00022505"/>
    </source>
</evidence>
<dbReference type="AlphaFoldDB" id="W4QQW8"/>
<dbReference type="PRINTS" id="PR00407">
    <property type="entry name" value="EUMOPTERIN"/>
</dbReference>
<dbReference type="GO" id="GO:0043546">
    <property type="term" value="F:molybdopterin cofactor binding"/>
    <property type="evidence" value="ECO:0007669"/>
    <property type="project" value="TreeGrafter"/>
</dbReference>
<dbReference type="EMBL" id="BAUV01000008">
    <property type="protein sequence ID" value="GAE34485.1"/>
    <property type="molecule type" value="Genomic_DNA"/>
</dbReference>
<comment type="cofactor">
    <cofactor evidence="1">
        <name>Mo-molybdopterin</name>
        <dbReference type="ChEBI" id="CHEBI:71302"/>
    </cofactor>
</comment>
<dbReference type="OrthoDB" id="9778777at2"/>
<evidence type="ECO:0000256" key="5">
    <source>
        <dbReference type="SAM" id="MobiDB-lite"/>
    </source>
</evidence>
<feature type="domain" description="Moybdenum cofactor oxidoreductase dimerisation" evidence="7">
    <location>
        <begin position="240"/>
        <end position="350"/>
    </location>
</feature>
<keyword evidence="3" id="KW-0479">Metal-binding</keyword>
<evidence type="ECO:0000259" key="7">
    <source>
        <dbReference type="Pfam" id="PF03404"/>
    </source>
</evidence>
<protein>
    <submittedName>
        <fullName evidence="8">Possible sulfite oxidase</fullName>
    </submittedName>
</protein>
<dbReference type="Pfam" id="PF03404">
    <property type="entry name" value="Mo-co_dimer"/>
    <property type="match status" value="1"/>
</dbReference>
<dbReference type="GO" id="GO:0030151">
    <property type="term" value="F:molybdenum ion binding"/>
    <property type="evidence" value="ECO:0007669"/>
    <property type="project" value="InterPro"/>
</dbReference>
<dbReference type="InterPro" id="IPR005066">
    <property type="entry name" value="MoCF_OxRdtse_dimer"/>
</dbReference>
<evidence type="ECO:0000313" key="9">
    <source>
        <dbReference type="Proteomes" id="UP000018896"/>
    </source>
</evidence>
<evidence type="ECO:0000256" key="1">
    <source>
        <dbReference type="ARBA" id="ARBA00001924"/>
    </source>
</evidence>
<dbReference type="InterPro" id="IPR036374">
    <property type="entry name" value="OxRdtase_Mopterin-bd_sf"/>
</dbReference>